<dbReference type="SUPFAM" id="SSF52266">
    <property type="entry name" value="SGNH hydrolase"/>
    <property type="match status" value="1"/>
</dbReference>
<sequence>MVIVLLFILFFLSTSWLIVELVIMLRLVVERLIYSSRLKPISWQPVTFGSTGKELTYVVFGDSSMVSEFGTYEKGIAMHTARFLAQEHKVTLYNLSLSGSKLSTFDDQMRYFTIHEISPDIILFWLGANDCIQLGNMQRSKQVIEKFIQDMNQKTQIFIGEIQDFRKIPAFPPVASTLMALRAENLNMFIRKMSEEYCNVHVISWEAVESTVAANPREYFAEDRVHVNDKGYGLAAERVCEVMNGVLAVKDTE</sequence>
<gene>
    <name evidence="3" type="ORF">KC717_01800</name>
</gene>
<dbReference type="Gene3D" id="3.40.50.1110">
    <property type="entry name" value="SGNH hydrolase"/>
    <property type="match status" value="1"/>
</dbReference>
<dbReference type="Proteomes" id="UP000754563">
    <property type="component" value="Unassembled WGS sequence"/>
</dbReference>
<organism evidence="3 4">
    <name type="scientific">Candidatus Dojkabacteria bacterium</name>
    <dbReference type="NCBI Taxonomy" id="2099670"/>
    <lineage>
        <taxon>Bacteria</taxon>
        <taxon>Candidatus Dojkabacteria</taxon>
    </lineage>
</organism>
<feature type="domain" description="SGNH hydrolase-type esterase" evidence="2">
    <location>
        <begin position="59"/>
        <end position="233"/>
    </location>
</feature>
<protein>
    <recommendedName>
        <fullName evidence="2">SGNH hydrolase-type esterase domain-containing protein</fullName>
    </recommendedName>
</protein>
<dbReference type="EMBL" id="JAGQLH010000015">
    <property type="protein sequence ID" value="MCA9385362.1"/>
    <property type="molecule type" value="Genomic_DNA"/>
</dbReference>
<accession>A0A955RKE3</accession>
<reference evidence="3" key="2">
    <citation type="journal article" date="2021" name="Microbiome">
        <title>Successional dynamics and alternative stable states in a saline activated sludge microbial community over 9 years.</title>
        <authorList>
            <person name="Wang Y."/>
            <person name="Ye J."/>
            <person name="Ju F."/>
            <person name="Liu L."/>
            <person name="Boyd J.A."/>
            <person name="Deng Y."/>
            <person name="Parks D.H."/>
            <person name="Jiang X."/>
            <person name="Yin X."/>
            <person name="Woodcroft B.J."/>
            <person name="Tyson G.W."/>
            <person name="Hugenholtz P."/>
            <person name="Polz M.F."/>
            <person name="Zhang T."/>
        </authorList>
    </citation>
    <scope>NUCLEOTIDE SEQUENCE</scope>
    <source>
        <strain evidence="3">HKST-UBA11</strain>
    </source>
</reference>
<keyword evidence="1" id="KW-0472">Membrane</keyword>
<keyword evidence="1" id="KW-1133">Transmembrane helix</keyword>
<keyword evidence="1" id="KW-0812">Transmembrane</keyword>
<evidence type="ECO:0000259" key="2">
    <source>
        <dbReference type="Pfam" id="PF13472"/>
    </source>
</evidence>
<proteinExistence type="predicted"/>
<comment type="caution">
    <text evidence="3">The sequence shown here is derived from an EMBL/GenBank/DDBJ whole genome shotgun (WGS) entry which is preliminary data.</text>
</comment>
<evidence type="ECO:0000313" key="4">
    <source>
        <dbReference type="Proteomes" id="UP000754563"/>
    </source>
</evidence>
<name>A0A955RKE3_9BACT</name>
<dbReference type="AlphaFoldDB" id="A0A955RKE3"/>
<feature type="transmembrane region" description="Helical" evidence="1">
    <location>
        <begin position="6"/>
        <end position="29"/>
    </location>
</feature>
<reference evidence="3" key="1">
    <citation type="submission" date="2020-04" db="EMBL/GenBank/DDBJ databases">
        <authorList>
            <person name="Zhang T."/>
        </authorList>
    </citation>
    <scope>NUCLEOTIDE SEQUENCE</scope>
    <source>
        <strain evidence="3">HKST-UBA11</strain>
    </source>
</reference>
<dbReference type="Pfam" id="PF13472">
    <property type="entry name" value="Lipase_GDSL_2"/>
    <property type="match status" value="1"/>
</dbReference>
<evidence type="ECO:0000313" key="3">
    <source>
        <dbReference type="EMBL" id="MCA9385362.1"/>
    </source>
</evidence>
<dbReference type="InterPro" id="IPR013830">
    <property type="entry name" value="SGNH_hydro"/>
</dbReference>
<dbReference type="InterPro" id="IPR036514">
    <property type="entry name" value="SGNH_hydro_sf"/>
</dbReference>
<evidence type="ECO:0000256" key="1">
    <source>
        <dbReference type="SAM" id="Phobius"/>
    </source>
</evidence>